<accession>A0A0C1QUS0</accession>
<comment type="caution">
    <text evidence="3">The sequence shown here is derived from an EMBL/GenBank/DDBJ whole genome shotgun (WGS) entry which is preliminary data.</text>
</comment>
<name>A0A0C1QUS0_9CLOT</name>
<dbReference type="Proteomes" id="UP000031366">
    <property type="component" value="Unassembled WGS sequence"/>
</dbReference>
<sequence>MKKYAILTLTAVMAASILTVPAKALTTQPQNIAEGGCVITGPWDTSKDYCDIEPMNRGIPFFYRACRPGDVDGGGIDIDVQQLQCYLSGLGYNDLDKVGFFGPKTQKAVEDFQTKHELEVDGIVTPAVWRVIMDVSYSRYKK</sequence>
<dbReference type="Pfam" id="PF01471">
    <property type="entry name" value="PG_binding_1"/>
    <property type="match status" value="1"/>
</dbReference>
<protein>
    <submittedName>
        <fullName evidence="3">Putative peptidoglycan binding domain protein</fullName>
    </submittedName>
</protein>
<evidence type="ECO:0000256" key="1">
    <source>
        <dbReference type="SAM" id="SignalP"/>
    </source>
</evidence>
<organism evidence="3 4">
    <name type="scientific">Clostridium argentinense CDC 2741</name>
    <dbReference type="NCBI Taxonomy" id="1418104"/>
    <lineage>
        <taxon>Bacteria</taxon>
        <taxon>Bacillati</taxon>
        <taxon>Bacillota</taxon>
        <taxon>Clostridia</taxon>
        <taxon>Eubacteriales</taxon>
        <taxon>Clostridiaceae</taxon>
        <taxon>Clostridium</taxon>
    </lineage>
</organism>
<dbReference type="RefSeq" id="WP_039635877.1">
    <property type="nucleotide sequence ID" value="NZ_AYSO01000020.1"/>
</dbReference>
<dbReference type="AlphaFoldDB" id="A0A0C1QUS0"/>
<feature type="signal peptide" evidence="1">
    <location>
        <begin position="1"/>
        <end position="24"/>
    </location>
</feature>
<dbReference type="InterPro" id="IPR002477">
    <property type="entry name" value="Peptidoglycan-bd-like"/>
</dbReference>
<evidence type="ECO:0000313" key="4">
    <source>
        <dbReference type="Proteomes" id="UP000031366"/>
    </source>
</evidence>
<proteinExistence type="predicted"/>
<keyword evidence="4" id="KW-1185">Reference proteome</keyword>
<feature type="chain" id="PRO_5002151423" evidence="1">
    <location>
        <begin position="25"/>
        <end position="142"/>
    </location>
</feature>
<gene>
    <name evidence="3" type="ORF">U732_176</name>
</gene>
<dbReference type="InterPro" id="IPR036366">
    <property type="entry name" value="PGBDSf"/>
</dbReference>
<evidence type="ECO:0000259" key="2">
    <source>
        <dbReference type="Pfam" id="PF01471"/>
    </source>
</evidence>
<reference evidence="3 4" key="1">
    <citation type="journal article" date="2015" name="Infect. Genet. Evol.">
        <title>Genomic sequences of six botulinum neurotoxin-producing strains representing three clostridial species illustrate the mobility and diversity of botulinum neurotoxin genes.</title>
        <authorList>
            <person name="Smith T.J."/>
            <person name="Hill K.K."/>
            <person name="Xie G."/>
            <person name="Foley B.T."/>
            <person name="Williamson C.H."/>
            <person name="Foster J.T."/>
            <person name="Johnson S.L."/>
            <person name="Chertkov O."/>
            <person name="Teshima H."/>
            <person name="Gibbons H.S."/>
            <person name="Johnsky L.A."/>
            <person name="Karavis M.A."/>
            <person name="Smith L.A."/>
        </authorList>
    </citation>
    <scope>NUCLEOTIDE SEQUENCE [LARGE SCALE GENOMIC DNA]</scope>
    <source>
        <strain evidence="3 4">CDC 2741</strain>
    </source>
</reference>
<dbReference type="EMBL" id="AYSO01000020">
    <property type="protein sequence ID" value="KIE44782.1"/>
    <property type="molecule type" value="Genomic_DNA"/>
</dbReference>
<dbReference type="SUPFAM" id="SSF47090">
    <property type="entry name" value="PGBD-like"/>
    <property type="match status" value="1"/>
</dbReference>
<dbReference type="Gene3D" id="1.10.101.10">
    <property type="entry name" value="PGBD-like superfamily/PGBD"/>
    <property type="match status" value="1"/>
</dbReference>
<dbReference type="InterPro" id="IPR036365">
    <property type="entry name" value="PGBD-like_sf"/>
</dbReference>
<evidence type="ECO:0000313" key="3">
    <source>
        <dbReference type="EMBL" id="KIE44782.1"/>
    </source>
</evidence>
<feature type="domain" description="Peptidoglycan binding-like" evidence="2">
    <location>
        <begin position="79"/>
        <end position="131"/>
    </location>
</feature>
<keyword evidence="1" id="KW-0732">Signal</keyword>